<comment type="subcellular location">
    <subcellularLocation>
        <location evidence="1 7">Cytoplasm</location>
    </subcellularLocation>
</comment>
<dbReference type="GO" id="GO:0032259">
    <property type="term" value="P:methylation"/>
    <property type="evidence" value="ECO:0007669"/>
    <property type="project" value="UniProtKB-KW"/>
</dbReference>
<dbReference type="NCBIfam" id="NF001453">
    <property type="entry name" value="PRK00312.1"/>
    <property type="match status" value="1"/>
</dbReference>
<keyword evidence="4 7" id="KW-0489">Methyltransferase</keyword>
<dbReference type="CDD" id="cd02440">
    <property type="entry name" value="AdoMet_MTases"/>
    <property type="match status" value="1"/>
</dbReference>
<dbReference type="FunFam" id="3.40.50.150:FF:000010">
    <property type="entry name" value="Protein-L-isoaspartate O-methyltransferase"/>
    <property type="match status" value="1"/>
</dbReference>
<dbReference type="HAMAP" id="MF_00090">
    <property type="entry name" value="PIMT"/>
    <property type="match status" value="1"/>
</dbReference>
<keyword evidence="9" id="KW-1185">Reference proteome</keyword>
<organism evidence="8 9">
    <name type="scientific">Flavihumibacter solisilvae</name>
    <dbReference type="NCBI Taxonomy" id="1349421"/>
    <lineage>
        <taxon>Bacteria</taxon>
        <taxon>Pseudomonadati</taxon>
        <taxon>Bacteroidota</taxon>
        <taxon>Chitinophagia</taxon>
        <taxon>Chitinophagales</taxon>
        <taxon>Chitinophagaceae</taxon>
        <taxon>Flavihumibacter</taxon>
    </lineage>
</organism>
<evidence type="ECO:0000256" key="4">
    <source>
        <dbReference type="ARBA" id="ARBA00022603"/>
    </source>
</evidence>
<name>A0A0C1L4C9_9BACT</name>
<dbReference type="Proteomes" id="UP000031408">
    <property type="component" value="Unassembled WGS sequence"/>
</dbReference>
<evidence type="ECO:0000256" key="7">
    <source>
        <dbReference type="HAMAP-Rule" id="MF_00090"/>
    </source>
</evidence>
<proteinExistence type="inferred from homology"/>
<protein>
    <recommendedName>
        <fullName evidence="7">Protein-L-isoaspartate O-methyltransferase</fullName>
        <ecNumber evidence="7">2.1.1.77</ecNumber>
    </recommendedName>
    <alternativeName>
        <fullName evidence="7">L-isoaspartyl protein carboxyl methyltransferase</fullName>
    </alternativeName>
    <alternativeName>
        <fullName evidence="7">Protein L-isoaspartyl methyltransferase</fullName>
    </alternativeName>
    <alternativeName>
        <fullName evidence="7">Protein-beta-aspartate methyltransferase</fullName>
        <shortName evidence="7">PIMT</shortName>
    </alternativeName>
</protein>
<gene>
    <name evidence="7" type="primary">pcm</name>
    <name evidence="8" type="ORF">OI18_08750</name>
</gene>
<dbReference type="EMBL" id="JSVC01000009">
    <property type="protein sequence ID" value="KIC94972.1"/>
    <property type="molecule type" value="Genomic_DNA"/>
</dbReference>
<comment type="caution">
    <text evidence="8">The sequence shown here is derived from an EMBL/GenBank/DDBJ whole genome shotgun (WGS) entry which is preliminary data.</text>
</comment>
<evidence type="ECO:0000256" key="1">
    <source>
        <dbReference type="ARBA" id="ARBA00004496"/>
    </source>
</evidence>
<evidence type="ECO:0000256" key="3">
    <source>
        <dbReference type="ARBA" id="ARBA00022490"/>
    </source>
</evidence>
<dbReference type="AlphaFoldDB" id="A0A0C1L4C9"/>
<dbReference type="NCBIfam" id="TIGR00080">
    <property type="entry name" value="pimt"/>
    <property type="match status" value="1"/>
</dbReference>
<comment type="function">
    <text evidence="7">Catalyzes the methyl esterification of L-isoaspartyl residues in peptides and proteins that result from spontaneous decomposition of normal L-aspartyl and L-asparaginyl residues. It plays a role in the repair and/or degradation of damaged proteins.</text>
</comment>
<dbReference type="RefSeq" id="WP_039139056.1">
    <property type="nucleotide sequence ID" value="NZ_JSVC01000009.1"/>
</dbReference>
<comment type="catalytic activity">
    <reaction evidence="7">
        <text>[protein]-L-isoaspartate + S-adenosyl-L-methionine = [protein]-L-isoaspartate alpha-methyl ester + S-adenosyl-L-homocysteine</text>
        <dbReference type="Rhea" id="RHEA:12705"/>
        <dbReference type="Rhea" id="RHEA-COMP:12143"/>
        <dbReference type="Rhea" id="RHEA-COMP:12144"/>
        <dbReference type="ChEBI" id="CHEBI:57856"/>
        <dbReference type="ChEBI" id="CHEBI:59789"/>
        <dbReference type="ChEBI" id="CHEBI:90596"/>
        <dbReference type="ChEBI" id="CHEBI:90598"/>
        <dbReference type="EC" id="2.1.1.77"/>
    </reaction>
</comment>
<dbReference type="PROSITE" id="PS01279">
    <property type="entry name" value="PCMT"/>
    <property type="match status" value="1"/>
</dbReference>
<dbReference type="PANTHER" id="PTHR11579">
    <property type="entry name" value="PROTEIN-L-ISOASPARTATE O-METHYLTRANSFERASE"/>
    <property type="match status" value="1"/>
</dbReference>
<dbReference type="SUPFAM" id="SSF53335">
    <property type="entry name" value="S-adenosyl-L-methionine-dependent methyltransferases"/>
    <property type="match status" value="1"/>
</dbReference>
<dbReference type="OrthoDB" id="9810066at2"/>
<feature type="active site" evidence="7">
    <location>
        <position position="67"/>
    </location>
</feature>
<accession>A0A0C1L4C9</accession>
<dbReference type="EC" id="2.1.1.77" evidence="7"/>
<dbReference type="GO" id="GO:0004719">
    <property type="term" value="F:protein-L-isoaspartate (D-aspartate) O-methyltransferase activity"/>
    <property type="evidence" value="ECO:0007669"/>
    <property type="project" value="UniProtKB-UniRule"/>
</dbReference>
<dbReference type="Gene3D" id="3.40.50.150">
    <property type="entry name" value="Vaccinia Virus protein VP39"/>
    <property type="match status" value="1"/>
</dbReference>
<evidence type="ECO:0000256" key="6">
    <source>
        <dbReference type="ARBA" id="ARBA00022691"/>
    </source>
</evidence>
<dbReference type="GO" id="GO:0005737">
    <property type="term" value="C:cytoplasm"/>
    <property type="evidence" value="ECO:0007669"/>
    <property type="project" value="UniProtKB-SubCell"/>
</dbReference>
<evidence type="ECO:0000313" key="8">
    <source>
        <dbReference type="EMBL" id="KIC94972.1"/>
    </source>
</evidence>
<keyword evidence="5 7" id="KW-0808">Transferase</keyword>
<dbReference type="STRING" id="1349421.OI18_08750"/>
<dbReference type="InterPro" id="IPR000682">
    <property type="entry name" value="PCMT"/>
</dbReference>
<dbReference type="Pfam" id="PF01135">
    <property type="entry name" value="PCMT"/>
    <property type="match status" value="1"/>
</dbReference>
<dbReference type="InterPro" id="IPR029063">
    <property type="entry name" value="SAM-dependent_MTases_sf"/>
</dbReference>
<keyword evidence="3 7" id="KW-0963">Cytoplasm</keyword>
<sequence length="217" mass="24784">MEEYYDRPKDIVRRNSLVAGIRRKGIDDERVLAAISKVPRQLFMPEELHDKAYVDRAFPIGEGQTISQPYTVAYQSELLDVDPGTKVMEIGTGSAYQAAVLAEMGAEIYTIERQKKLYEKVQELAYLKRYENLHFCYGDGFLGWPDHAPYDRILITAAPPEIPFSLVNQLSMRGFMVLPVGKAGFQRMMRITRQADGVLKEEFDLFSFVPMLPGKHQ</sequence>
<comment type="similarity">
    <text evidence="2 7">Belongs to the methyltransferase superfamily. L-isoaspartyl/D-aspartyl protein methyltransferase family.</text>
</comment>
<reference evidence="8 9" key="1">
    <citation type="submission" date="2014-11" db="EMBL/GenBank/DDBJ databases">
        <title>Genome sequence of Flavihumibacter solisilvae 3-3.</title>
        <authorList>
            <person name="Zhou G."/>
            <person name="Li M."/>
            <person name="Wang G."/>
        </authorList>
    </citation>
    <scope>NUCLEOTIDE SEQUENCE [LARGE SCALE GENOMIC DNA]</scope>
    <source>
        <strain evidence="8 9">3-3</strain>
    </source>
</reference>
<keyword evidence="6 7" id="KW-0949">S-adenosyl-L-methionine</keyword>
<dbReference type="PANTHER" id="PTHR11579:SF0">
    <property type="entry name" value="PROTEIN-L-ISOASPARTATE(D-ASPARTATE) O-METHYLTRANSFERASE"/>
    <property type="match status" value="1"/>
</dbReference>
<evidence type="ECO:0000313" key="9">
    <source>
        <dbReference type="Proteomes" id="UP000031408"/>
    </source>
</evidence>
<dbReference type="GO" id="GO:0030091">
    <property type="term" value="P:protein repair"/>
    <property type="evidence" value="ECO:0007669"/>
    <property type="project" value="UniProtKB-UniRule"/>
</dbReference>
<evidence type="ECO:0000256" key="5">
    <source>
        <dbReference type="ARBA" id="ARBA00022679"/>
    </source>
</evidence>
<evidence type="ECO:0000256" key="2">
    <source>
        <dbReference type="ARBA" id="ARBA00005369"/>
    </source>
</evidence>